<dbReference type="PANTHER" id="PTHR37809:SF1">
    <property type="entry name" value="RIBOSOMAL PROTEIN S12 METHYLTHIOTRANSFERASE ACCESSORY FACTOR YCAO"/>
    <property type="match status" value="1"/>
</dbReference>
<dbReference type="PROSITE" id="PS51664">
    <property type="entry name" value="YCAO"/>
    <property type="match status" value="1"/>
</dbReference>
<evidence type="ECO:0000313" key="2">
    <source>
        <dbReference type="EMBL" id="WXK38130.1"/>
    </source>
</evidence>
<dbReference type="PANTHER" id="PTHR37809">
    <property type="entry name" value="RIBOSOMAL PROTEIN S12 METHYLTHIOTRANSFERASE ACCESSORY FACTOR YCAO"/>
    <property type="match status" value="1"/>
</dbReference>
<geneLocation type="plasmid" evidence="2 3">
    <name>megaplasmid</name>
</geneLocation>
<feature type="domain" description="YcaO" evidence="1">
    <location>
        <begin position="62"/>
        <end position="391"/>
    </location>
</feature>
<sequence>MPTNLVTSMRLIAATDTLSSIGPILAEYDIHGYAEHTPAGIASIRSIEVFRGNPRSGYLNLGKGFGFDAALASGYMEAIEVSTIEQAPQVPVLSTGDLAPVSLVYTAARKAAQRAGMLDDKEKHRPVIGGVDLLTSMQVYGYVDENFLPQQWGGERLHLSTDGLASGNSLAEARLHAIYELLERHVAASSLRALGQVLSIALEDIPLTLRKALDEIEQAGWRSEFFLLGWTLGVTVIQCALSPLTAAKAGRSDVHFGWGAHHSLSIAVARALAEAVQGWATRAACQLGNIPPARMKGGMLLSSEQLMGLKSGSPVGEQILHAHLRACRSAPASLGEADEGTLAAAPVALEQVLSRAREAGISHVLSWTLSPPHRPFAVVKCVIPEFESLFS</sequence>
<accession>A0ABZ2PW35</accession>
<name>A0ABZ2PW35_9BURK</name>
<gene>
    <name evidence="2" type="ORF">IHE29_02065</name>
</gene>
<keyword evidence="2" id="KW-0614">Plasmid</keyword>
<evidence type="ECO:0000259" key="1">
    <source>
        <dbReference type="PROSITE" id="PS51664"/>
    </source>
</evidence>
<protein>
    <submittedName>
        <fullName evidence="2">YcaO-like family protein</fullName>
    </submittedName>
</protein>
<dbReference type="Pfam" id="PF02624">
    <property type="entry name" value="YcaO"/>
    <property type="match status" value="1"/>
</dbReference>
<dbReference type="Gene3D" id="3.30.1330.230">
    <property type="match status" value="1"/>
</dbReference>
<dbReference type="EMBL" id="CP062175">
    <property type="protein sequence ID" value="WXK38130.1"/>
    <property type="molecule type" value="Genomic_DNA"/>
</dbReference>
<organism evidence="2 3">
    <name type="scientific">Mycetohabitans rhizoxinica</name>
    <dbReference type="NCBI Taxonomy" id="412963"/>
    <lineage>
        <taxon>Bacteria</taxon>
        <taxon>Pseudomonadati</taxon>
        <taxon>Pseudomonadota</taxon>
        <taxon>Betaproteobacteria</taxon>
        <taxon>Burkholderiales</taxon>
        <taxon>Burkholderiaceae</taxon>
        <taxon>Mycetohabitans</taxon>
    </lineage>
</organism>
<keyword evidence="3" id="KW-1185">Reference proteome</keyword>
<evidence type="ECO:0000313" key="3">
    <source>
        <dbReference type="Proteomes" id="UP001493153"/>
    </source>
</evidence>
<reference evidence="2 3" key="1">
    <citation type="submission" date="2020-09" db="EMBL/GenBank/DDBJ databases">
        <title>Genome sequences of Mycetohabitans spp.</title>
        <authorList>
            <person name="Carter M.E."/>
            <person name="Carpenter S.C.D."/>
            <person name="Bogdanove A.J."/>
        </authorList>
    </citation>
    <scope>NUCLEOTIDE SEQUENCE [LARGE SCALE GENOMIC DNA]</scope>
    <source>
        <strain evidence="2 3">B12</strain>
        <plasmid evidence="2 3">megaplasmid</plasmid>
    </source>
</reference>
<dbReference type="Proteomes" id="UP001493153">
    <property type="component" value="Plasmid megaplasmid"/>
</dbReference>
<dbReference type="InterPro" id="IPR003776">
    <property type="entry name" value="YcaO-like_dom"/>
</dbReference>
<proteinExistence type="predicted"/>